<feature type="domain" description="Tll0287-like" evidence="1">
    <location>
        <begin position="54"/>
        <end position="189"/>
    </location>
</feature>
<proteinExistence type="predicted"/>
<reference evidence="2" key="1">
    <citation type="submission" date="2016-10" db="EMBL/GenBank/DDBJ databases">
        <authorList>
            <person name="de Groot N.N."/>
        </authorList>
    </citation>
    <scope>NUCLEOTIDE SEQUENCE</scope>
</reference>
<protein>
    <submittedName>
        <fullName evidence="2">Cytochrome c family protein</fullName>
    </submittedName>
</protein>
<dbReference type="AlphaFoldDB" id="A0A1W1CHR1"/>
<accession>A0A1W1CHR1</accession>
<dbReference type="InterPro" id="IPR021796">
    <property type="entry name" value="Tll0287-like_dom"/>
</dbReference>
<name>A0A1W1CHR1_9ZZZZ</name>
<dbReference type="Pfam" id="PF11845">
    <property type="entry name" value="Tll0287-like"/>
    <property type="match status" value="1"/>
</dbReference>
<evidence type="ECO:0000259" key="1">
    <source>
        <dbReference type="Pfam" id="PF11845"/>
    </source>
</evidence>
<gene>
    <name evidence="2" type="ORF">MNB_SM-4-1557</name>
</gene>
<organism evidence="2">
    <name type="scientific">hydrothermal vent metagenome</name>
    <dbReference type="NCBI Taxonomy" id="652676"/>
    <lineage>
        <taxon>unclassified sequences</taxon>
        <taxon>metagenomes</taxon>
        <taxon>ecological metagenomes</taxon>
    </lineage>
</organism>
<sequence>MNIFQILSLVTISSSILLAVSPNKVDNLESIVKIGHKSSTLLIKTLGQNMKERMKLGGVLHALDFCSNQAYILTQEVNQKLPRGVSVKRVSVKYRSHQNIPSQKEHTILESLQSLKSSNVILPKYLLQKIDKNTYQYYKPLIINKKACLKCHGDIKNVELKHEIANKYPLDRATAYKMGDLRGAIIVTIEKSIK</sequence>
<dbReference type="EMBL" id="FPHF01000084">
    <property type="protein sequence ID" value="SFV65242.1"/>
    <property type="molecule type" value="Genomic_DNA"/>
</dbReference>
<evidence type="ECO:0000313" key="2">
    <source>
        <dbReference type="EMBL" id="SFV65242.1"/>
    </source>
</evidence>